<dbReference type="Gene3D" id="3.40.50.300">
    <property type="entry name" value="P-loop containing nucleotide triphosphate hydrolases"/>
    <property type="match status" value="1"/>
</dbReference>
<dbReference type="AlphaFoldDB" id="A0A1Y5FF86"/>
<evidence type="ECO:0000256" key="8">
    <source>
        <dbReference type="ARBA" id="ARBA00022967"/>
    </source>
</evidence>
<evidence type="ECO:0000256" key="3">
    <source>
        <dbReference type="ARBA" id="ARBA00020019"/>
    </source>
</evidence>
<comment type="function">
    <text evidence="1">Part of the ABC transporter FtsEX involved in cellular division. Important for assembly or stability of the septal ring.</text>
</comment>
<dbReference type="Proteomes" id="UP000196531">
    <property type="component" value="Unassembled WGS sequence"/>
</dbReference>
<comment type="similarity">
    <text evidence="2">Belongs to the ABC transporter superfamily.</text>
</comment>
<name>A0A1Y5FF86_9BACT</name>
<keyword evidence="9" id="KW-0472">Membrane</keyword>
<dbReference type="GO" id="GO:0015416">
    <property type="term" value="F:ABC-type phosphonate transporter activity"/>
    <property type="evidence" value="ECO:0007669"/>
    <property type="project" value="InterPro"/>
</dbReference>
<evidence type="ECO:0000256" key="2">
    <source>
        <dbReference type="ARBA" id="ARBA00005417"/>
    </source>
</evidence>
<keyword evidence="4" id="KW-0813">Transport</keyword>
<evidence type="ECO:0000256" key="1">
    <source>
        <dbReference type="ARBA" id="ARBA00002579"/>
    </source>
</evidence>
<reference evidence="12" key="1">
    <citation type="journal article" date="2017" name="Proc. Natl. Acad. Sci. U.S.A.">
        <title>Simulation of Deepwater Horizon oil plume reveals substrate specialization within a complex community of hydrocarbon-degraders.</title>
        <authorList>
            <person name="Hu P."/>
            <person name="Dubinsky E.A."/>
            <person name="Probst A.J."/>
            <person name="Wang J."/>
            <person name="Sieber C.M.K."/>
            <person name="Tom L.M."/>
            <person name="Gardinali P."/>
            <person name="Banfield J.F."/>
            <person name="Atlas R.M."/>
            <person name="Andersen G.L."/>
        </authorList>
    </citation>
    <scope>NUCLEOTIDE SEQUENCE [LARGE SCALE GENOMIC DNA]</scope>
</reference>
<dbReference type="EMBL" id="MAAO01000005">
    <property type="protein sequence ID" value="OUR97813.1"/>
    <property type="molecule type" value="Genomic_DNA"/>
</dbReference>
<dbReference type="GO" id="GO:0005886">
    <property type="term" value="C:plasma membrane"/>
    <property type="evidence" value="ECO:0007669"/>
    <property type="project" value="UniProtKB-ARBA"/>
</dbReference>
<accession>A0A1Y5FF86</accession>
<dbReference type="InterPro" id="IPR027417">
    <property type="entry name" value="P-loop_NTPase"/>
</dbReference>
<dbReference type="FunFam" id="3.40.50.300:FF:000056">
    <property type="entry name" value="Cell division ATP-binding protein FtsE"/>
    <property type="match status" value="1"/>
</dbReference>
<dbReference type="GO" id="GO:0005524">
    <property type="term" value="F:ATP binding"/>
    <property type="evidence" value="ECO:0007669"/>
    <property type="project" value="UniProtKB-KW"/>
</dbReference>
<dbReference type="CDD" id="cd03256">
    <property type="entry name" value="ABC_PhnC_transporter"/>
    <property type="match status" value="1"/>
</dbReference>
<evidence type="ECO:0000256" key="9">
    <source>
        <dbReference type="ARBA" id="ARBA00023136"/>
    </source>
</evidence>
<sequence length="252" mass="28003">MLKVTELHKKYPNGTHALKGVSFDVKQGEFLVVIGLSGSGKSTLLRCINRLHEPSHGTINFEGSDITNIKGQPLRTLRSKIGMIFQHFNLIPRKTVMTNVLAGSLSRTSIFKSILGMFSDEEREKAKRFIKIVGLAGKENQRADNLSGGQQQRVSIARALMQNPKVLLADEPVASLDPATSHSVMQYLKKVNEELGVTIICNLHFLSLVRQYASRVIALKGGKLIYEGQPLDIDENWFKTIYGEEAVEVTID</sequence>
<dbReference type="InterPro" id="IPR012693">
    <property type="entry name" value="ABC_transpr_PhnC"/>
</dbReference>
<evidence type="ECO:0000313" key="11">
    <source>
        <dbReference type="EMBL" id="OUR97813.1"/>
    </source>
</evidence>
<evidence type="ECO:0000256" key="4">
    <source>
        <dbReference type="ARBA" id="ARBA00022448"/>
    </source>
</evidence>
<feature type="domain" description="ABC transporter" evidence="10">
    <location>
        <begin position="2"/>
        <end position="246"/>
    </location>
</feature>
<evidence type="ECO:0000256" key="6">
    <source>
        <dbReference type="ARBA" id="ARBA00022741"/>
    </source>
</evidence>
<protein>
    <recommendedName>
        <fullName evidence="3">Cell division ATP-binding protein FtsE</fullName>
    </recommendedName>
</protein>
<comment type="caution">
    <text evidence="11">The sequence shown here is derived from an EMBL/GenBank/DDBJ whole genome shotgun (WGS) entry which is preliminary data.</text>
</comment>
<dbReference type="GO" id="GO:0016887">
    <property type="term" value="F:ATP hydrolysis activity"/>
    <property type="evidence" value="ECO:0007669"/>
    <property type="project" value="InterPro"/>
</dbReference>
<dbReference type="PANTHER" id="PTHR43166">
    <property type="entry name" value="AMINO ACID IMPORT ATP-BINDING PROTEIN"/>
    <property type="match status" value="1"/>
</dbReference>
<gene>
    <name evidence="11" type="ORF">A9Q84_06330</name>
</gene>
<keyword evidence="5" id="KW-1003">Cell membrane</keyword>
<dbReference type="InterPro" id="IPR003593">
    <property type="entry name" value="AAA+_ATPase"/>
</dbReference>
<dbReference type="PROSITE" id="PS00211">
    <property type="entry name" value="ABC_TRANSPORTER_1"/>
    <property type="match status" value="1"/>
</dbReference>
<dbReference type="Pfam" id="PF00005">
    <property type="entry name" value="ABC_tran"/>
    <property type="match status" value="1"/>
</dbReference>
<dbReference type="PROSITE" id="PS50893">
    <property type="entry name" value="ABC_TRANSPORTER_2"/>
    <property type="match status" value="1"/>
</dbReference>
<dbReference type="NCBIfam" id="TIGR02315">
    <property type="entry name" value="ABC_phnC"/>
    <property type="match status" value="1"/>
</dbReference>
<evidence type="ECO:0000313" key="12">
    <source>
        <dbReference type="Proteomes" id="UP000196531"/>
    </source>
</evidence>
<proteinExistence type="inferred from homology"/>
<organism evidence="11 12">
    <name type="scientific">Halobacteriovorax marinus</name>
    <dbReference type="NCBI Taxonomy" id="97084"/>
    <lineage>
        <taxon>Bacteria</taxon>
        <taxon>Pseudomonadati</taxon>
        <taxon>Bdellovibrionota</taxon>
        <taxon>Bacteriovoracia</taxon>
        <taxon>Bacteriovoracales</taxon>
        <taxon>Halobacteriovoraceae</taxon>
        <taxon>Halobacteriovorax</taxon>
    </lineage>
</organism>
<keyword evidence="8" id="KW-1278">Translocase</keyword>
<dbReference type="PANTHER" id="PTHR43166:SF6">
    <property type="entry name" value="PHOSPHONATES IMPORT ATP-BINDING PROTEIN PHNC"/>
    <property type="match status" value="1"/>
</dbReference>
<keyword evidence="7 11" id="KW-0067">ATP-binding</keyword>
<keyword evidence="6" id="KW-0547">Nucleotide-binding</keyword>
<dbReference type="InterPro" id="IPR017871">
    <property type="entry name" value="ABC_transporter-like_CS"/>
</dbReference>
<evidence type="ECO:0000256" key="7">
    <source>
        <dbReference type="ARBA" id="ARBA00022840"/>
    </source>
</evidence>
<dbReference type="SUPFAM" id="SSF52540">
    <property type="entry name" value="P-loop containing nucleoside triphosphate hydrolases"/>
    <property type="match status" value="1"/>
</dbReference>
<evidence type="ECO:0000259" key="10">
    <source>
        <dbReference type="PROSITE" id="PS50893"/>
    </source>
</evidence>
<dbReference type="SMART" id="SM00382">
    <property type="entry name" value="AAA"/>
    <property type="match status" value="1"/>
</dbReference>
<dbReference type="InterPro" id="IPR050086">
    <property type="entry name" value="MetN_ABC_transporter-like"/>
</dbReference>
<evidence type="ECO:0000256" key="5">
    <source>
        <dbReference type="ARBA" id="ARBA00022475"/>
    </source>
</evidence>
<dbReference type="InterPro" id="IPR003439">
    <property type="entry name" value="ABC_transporter-like_ATP-bd"/>
</dbReference>